<protein>
    <submittedName>
        <fullName evidence="8">Putative: cation channel, sperm associated 1-like protein</fullName>
    </submittedName>
</protein>
<dbReference type="GeneID" id="94831563"/>
<dbReference type="AlphaFoldDB" id="A0A1J4L4R9"/>
<keyword evidence="4 6" id="KW-0472">Membrane</keyword>
<dbReference type="VEuPathDB" id="TrichDB:TRFO_12803"/>
<evidence type="ECO:0000256" key="2">
    <source>
        <dbReference type="ARBA" id="ARBA00022692"/>
    </source>
</evidence>
<comment type="subcellular location">
    <subcellularLocation>
        <location evidence="1">Membrane</location>
        <topology evidence="1">Multi-pass membrane protein</topology>
    </subcellularLocation>
</comment>
<feature type="transmembrane region" description="Helical" evidence="6">
    <location>
        <begin position="39"/>
        <end position="60"/>
    </location>
</feature>
<evidence type="ECO:0000313" key="8">
    <source>
        <dbReference type="EMBL" id="OHT16925.1"/>
    </source>
</evidence>
<proteinExistence type="predicted"/>
<evidence type="ECO:0000256" key="5">
    <source>
        <dbReference type="SAM" id="MobiDB-lite"/>
    </source>
</evidence>
<evidence type="ECO:0000259" key="7">
    <source>
        <dbReference type="Pfam" id="PF00520"/>
    </source>
</evidence>
<organism evidence="8 9">
    <name type="scientific">Tritrichomonas foetus</name>
    <dbReference type="NCBI Taxonomy" id="1144522"/>
    <lineage>
        <taxon>Eukaryota</taxon>
        <taxon>Metamonada</taxon>
        <taxon>Parabasalia</taxon>
        <taxon>Tritrichomonadida</taxon>
        <taxon>Tritrichomonadidae</taxon>
        <taxon>Tritrichomonas</taxon>
    </lineage>
</organism>
<dbReference type="InterPro" id="IPR027359">
    <property type="entry name" value="Volt_channel_dom_sf"/>
</dbReference>
<keyword evidence="3 6" id="KW-1133">Transmembrane helix</keyword>
<dbReference type="GO" id="GO:0005248">
    <property type="term" value="F:voltage-gated sodium channel activity"/>
    <property type="evidence" value="ECO:0007669"/>
    <property type="project" value="TreeGrafter"/>
</dbReference>
<dbReference type="RefSeq" id="XP_068370061.1">
    <property type="nucleotide sequence ID" value="XM_068496859.1"/>
</dbReference>
<feature type="transmembrane region" description="Helical" evidence="6">
    <location>
        <begin position="164"/>
        <end position="184"/>
    </location>
</feature>
<feature type="transmembrane region" description="Helical" evidence="6">
    <location>
        <begin position="102"/>
        <end position="121"/>
    </location>
</feature>
<dbReference type="Gene3D" id="1.10.287.70">
    <property type="match status" value="1"/>
</dbReference>
<dbReference type="Proteomes" id="UP000179807">
    <property type="component" value="Unassembled WGS sequence"/>
</dbReference>
<evidence type="ECO:0000256" key="1">
    <source>
        <dbReference type="ARBA" id="ARBA00004141"/>
    </source>
</evidence>
<accession>A0A1J4L4R9</accession>
<dbReference type="GO" id="GO:0001518">
    <property type="term" value="C:voltage-gated sodium channel complex"/>
    <property type="evidence" value="ECO:0007669"/>
    <property type="project" value="TreeGrafter"/>
</dbReference>
<gene>
    <name evidence="8" type="ORF">TRFO_12803</name>
</gene>
<keyword evidence="9" id="KW-1185">Reference proteome</keyword>
<dbReference type="PANTHER" id="PTHR10037:SF62">
    <property type="entry name" value="SODIUM CHANNEL PROTEIN 60E"/>
    <property type="match status" value="1"/>
</dbReference>
<comment type="caution">
    <text evidence="8">The sequence shown here is derived from an EMBL/GenBank/DDBJ whole genome shotgun (WGS) entry which is preliminary data.</text>
</comment>
<reference evidence="8" key="1">
    <citation type="submission" date="2016-10" db="EMBL/GenBank/DDBJ databases">
        <authorList>
            <person name="Benchimol M."/>
            <person name="Almeida L.G."/>
            <person name="Vasconcelos A.T."/>
            <person name="Perreira-Neves A."/>
            <person name="Rosa I.A."/>
            <person name="Tasca T."/>
            <person name="Bogo M.R."/>
            <person name="de Souza W."/>
        </authorList>
    </citation>
    <scope>NUCLEOTIDE SEQUENCE [LARGE SCALE GENOMIC DNA]</scope>
    <source>
        <strain evidence="8">K</strain>
    </source>
</reference>
<feature type="transmembrane region" description="Helical" evidence="6">
    <location>
        <begin position="231"/>
        <end position="252"/>
    </location>
</feature>
<dbReference type="OrthoDB" id="416585at2759"/>
<dbReference type="SUPFAM" id="SSF81324">
    <property type="entry name" value="Voltage-gated potassium channels"/>
    <property type="match status" value="1"/>
</dbReference>
<evidence type="ECO:0000256" key="4">
    <source>
        <dbReference type="ARBA" id="ARBA00023136"/>
    </source>
</evidence>
<evidence type="ECO:0000313" key="9">
    <source>
        <dbReference type="Proteomes" id="UP000179807"/>
    </source>
</evidence>
<name>A0A1J4L4R9_9EUKA</name>
<dbReference type="InterPro" id="IPR043203">
    <property type="entry name" value="VGCC_Ca_Na"/>
</dbReference>
<dbReference type="EMBL" id="MLAK01000057">
    <property type="protein sequence ID" value="OHT16925.1"/>
    <property type="molecule type" value="Genomic_DNA"/>
</dbReference>
<dbReference type="Pfam" id="PF00520">
    <property type="entry name" value="Ion_trans"/>
    <property type="match status" value="1"/>
</dbReference>
<evidence type="ECO:0000256" key="3">
    <source>
        <dbReference type="ARBA" id="ARBA00022989"/>
    </source>
</evidence>
<feature type="region of interest" description="Disordered" evidence="5">
    <location>
        <begin position="376"/>
        <end position="396"/>
    </location>
</feature>
<dbReference type="PANTHER" id="PTHR10037">
    <property type="entry name" value="VOLTAGE-GATED CATION CHANNEL CALCIUM AND SODIUM"/>
    <property type="match status" value="1"/>
</dbReference>
<dbReference type="InterPro" id="IPR005821">
    <property type="entry name" value="Ion_trans_dom"/>
</dbReference>
<evidence type="ECO:0000256" key="6">
    <source>
        <dbReference type="SAM" id="Phobius"/>
    </source>
</evidence>
<keyword evidence="2 6" id="KW-0812">Transmembrane</keyword>
<feature type="domain" description="Ion transport" evidence="7">
    <location>
        <begin position="38"/>
        <end position="262"/>
    </location>
</feature>
<dbReference type="Gene3D" id="1.20.120.350">
    <property type="entry name" value="Voltage-gated potassium channels. Chain C"/>
    <property type="match status" value="1"/>
</dbReference>
<feature type="transmembrane region" description="Helical" evidence="6">
    <location>
        <begin position="72"/>
        <end position="90"/>
    </location>
</feature>
<sequence>MNYKSTKKQKLSEFGFTYYKNFNTWDFHSFCRVFVQSQAFTILIFIMIIINTIFSAIATHLEVIHDGQIPDFFNIAEIFFLTIYSLEIVLRFFSSANWRNYFNFWNIFDLFIVILSILPFIGKMIDFSYLRGFRALRALRALKSFRIHRRLELMLRSLFVTMKSAISIVFIFFIFILICAIFAYNQFGKLVEDPWGKLERGLLYILAIATKDSWNMPQVELDEKYGEGSRYFISFVLVFLGIIFSSLVIAAVTDSYSATSEEEYAKILKKRKSNISKYIENSQIEEEKRHDRLLRESISDSIKISRLIDTDVTDPEFLKMLKEIEKADTKRSLFTNPAWMKSVALSLEIIQQYNLEKQKLHQEMLEHVMHLSDFTKNKDRRKHQEREKETIEELQF</sequence>